<organism evidence="8 9">
    <name type="scientific">Nitrosomonas halophila</name>
    <dbReference type="NCBI Taxonomy" id="44576"/>
    <lineage>
        <taxon>Bacteria</taxon>
        <taxon>Pseudomonadati</taxon>
        <taxon>Pseudomonadota</taxon>
        <taxon>Betaproteobacteria</taxon>
        <taxon>Nitrosomonadales</taxon>
        <taxon>Nitrosomonadaceae</taxon>
        <taxon>Nitrosomonas</taxon>
    </lineage>
</organism>
<feature type="domain" description="Endoribonuclease YicC-like C-terminal" evidence="7">
    <location>
        <begin position="176"/>
        <end position="288"/>
    </location>
</feature>
<evidence type="ECO:0000256" key="3">
    <source>
        <dbReference type="ARBA" id="ARBA00022759"/>
    </source>
</evidence>
<evidence type="ECO:0000313" key="9">
    <source>
        <dbReference type="Proteomes" id="UP000198640"/>
    </source>
</evidence>
<feature type="domain" description="Endoribonuclease YicC-like N-terminal" evidence="6">
    <location>
        <begin position="2"/>
        <end position="154"/>
    </location>
</feature>
<dbReference type="GO" id="GO:0016787">
    <property type="term" value="F:hydrolase activity"/>
    <property type="evidence" value="ECO:0007669"/>
    <property type="project" value="UniProtKB-KW"/>
</dbReference>
<dbReference type="GO" id="GO:0004521">
    <property type="term" value="F:RNA endonuclease activity"/>
    <property type="evidence" value="ECO:0007669"/>
    <property type="project" value="InterPro"/>
</dbReference>
<evidence type="ECO:0000256" key="5">
    <source>
        <dbReference type="ARBA" id="ARBA00035648"/>
    </source>
</evidence>
<dbReference type="Pfam" id="PF03755">
    <property type="entry name" value="YicC-like_N"/>
    <property type="match status" value="1"/>
</dbReference>
<keyword evidence="4" id="KW-0378">Hydrolase</keyword>
<dbReference type="InterPro" id="IPR005229">
    <property type="entry name" value="YicC/YloC-like"/>
</dbReference>
<evidence type="ECO:0000256" key="4">
    <source>
        <dbReference type="ARBA" id="ARBA00022801"/>
    </source>
</evidence>
<comment type="cofactor">
    <cofactor evidence="1">
        <name>a divalent metal cation</name>
        <dbReference type="ChEBI" id="CHEBI:60240"/>
    </cofactor>
</comment>
<dbReference type="Proteomes" id="UP000198640">
    <property type="component" value="Unassembled WGS sequence"/>
</dbReference>
<sequence>MITSMTGYAAISKEIPQGSLALELRSVNNRYLDLLFRLPDEFRPLEPDMRELLGARLARGKIDCRLTFTAYPGAIQRQRLNNELLHELRDLSHEIKSVFPNAGDLTLSDILRWPGVLDSDRVSFSELHAPCMELLQATLHELIATREREGDKLKLLLLERLHRLRQLVLDLLPRLPAMLTGFQERLLNRLQAAGLDEKDERIRQEFTLFANKIDVDEELSRLQSHLDEVERTLQKGGVAGKRLDFLMQELNREANTLASKSVDSEITQASVEIKVLIEQLREQIQNIE</sequence>
<dbReference type="Pfam" id="PF08340">
    <property type="entry name" value="YicC-like_C"/>
    <property type="match status" value="1"/>
</dbReference>
<dbReference type="NCBIfam" id="TIGR00255">
    <property type="entry name" value="YicC/YloC family endoribonuclease"/>
    <property type="match status" value="1"/>
</dbReference>
<protein>
    <submittedName>
        <fullName evidence="8">TIGR00255 family protein</fullName>
    </submittedName>
</protein>
<dbReference type="AlphaFoldDB" id="A0A1H3DWL1"/>
<evidence type="ECO:0000256" key="1">
    <source>
        <dbReference type="ARBA" id="ARBA00001968"/>
    </source>
</evidence>
<evidence type="ECO:0000313" key="8">
    <source>
        <dbReference type="EMBL" id="SDX70816.1"/>
    </source>
</evidence>
<evidence type="ECO:0000256" key="2">
    <source>
        <dbReference type="ARBA" id="ARBA00022722"/>
    </source>
</evidence>
<dbReference type="InterPro" id="IPR013551">
    <property type="entry name" value="YicC-like_C"/>
</dbReference>
<dbReference type="InterPro" id="IPR013527">
    <property type="entry name" value="YicC-like_N"/>
</dbReference>
<keyword evidence="3" id="KW-0255">Endonuclease</keyword>
<dbReference type="RefSeq" id="WP_090411833.1">
    <property type="nucleotide sequence ID" value="NZ_FNOY01000006.1"/>
</dbReference>
<evidence type="ECO:0000259" key="6">
    <source>
        <dbReference type="Pfam" id="PF03755"/>
    </source>
</evidence>
<keyword evidence="2" id="KW-0540">Nuclease</keyword>
<dbReference type="STRING" id="44576.SAMN05421881_100649"/>
<accession>A0A1H3DWL1</accession>
<reference evidence="8 9" key="1">
    <citation type="submission" date="2016-10" db="EMBL/GenBank/DDBJ databases">
        <authorList>
            <person name="de Groot N.N."/>
        </authorList>
    </citation>
    <scope>NUCLEOTIDE SEQUENCE [LARGE SCALE GENOMIC DNA]</scope>
    <source>
        <strain evidence="8 9">Nm1</strain>
    </source>
</reference>
<dbReference type="PANTHER" id="PTHR30636:SF3">
    <property type="entry name" value="UPF0701 PROTEIN YICC"/>
    <property type="match status" value="1"/>
</dbReference>
<evidence type="ECO:0000259" key="7">
    <source>
        <dbReference type="Pfam" id="PF08340"/>
    </source>
</evidence>
<dbReference type="OrthoDB" id="9771229at2"/>
<gene>
    <name evidence="8" type="ORF">SAMN05421881_100649</name>
</gene>
<keyword evidence="9" id="KW-1185">Reference proteome</keyword>
<dbReference type="PANTHER" id="PTHR30636">
    <property type="entry name" value="UPF0701 PROTEIN YICC"/>
    <property type="match status" value="1"/>
</dbReference>
<comment type="similarity">
    <text evidence="5">Belongs to the YicC/YloC family.</text>
</comment>
<name>A0A1H3DWL1_9PROT</name>
<dbReference type="EMBL" id="FNOY01000006">
    <property type="protein sequence ID" value="SDX70816.1"/>
    <property type="molecule type" value="Genomic_DNA"/>
</dbReference>
<proteinExistence type="inferred from homology"/>